<keyword evidence="5" id="KW-1185">Reference proteome</keyword>
<dbReference type="RefSeq" id="WP_038073906.1">
    <property type="nucleotide sequence ID" value="NZ_JHEG04000001.1"/>
</dbReference>
<dbReference type="Proteomes" id="UP000029738">
    <property type="component" value="Unassembled WGS sequence"/>
</dbReference>
<organism evidence="4">
    <name type="scientific">Tolypothrix bouteillei VB521301</name>
    <dbReference type="NCBI Taxonomy" id="1479485"/>
    <lineage>
        <taxon>Bacteria</taxon>
        <taxon>Bacillati</taxon>
        <taxon>Cyanobacteriota</taxon>
        <taxon>Cyanophyceae</taxon>
        <taxon>Nostocales</taxon>
        <taxon>Tolypothrichaceae</taxon>
        <taxon>Tolypothrix</taxon>
    </lineage>
</organism>
<evidence type="ECO:0000256" key="1">
    <source>
        <dbReference type="SAM" id="MobiDB-lite"/>
    </source>
</evidence>
<evidence type="ECO:0000313" key="4">
    <source>
        <dbReference type="EMBL" id="KIE10447.1"/>
    </source>
</evidence>
<dbReference type="EMBL" id="JHEG04000001">
    <property type="protein sequence ID" value="KAF3886418.1"/>
    <property type="molecule type" value="Genomic_DNA"/>
</dbReference>
<feature type="region of interest" description="Disordered" evidence="1">
    <location>
        <begin position="126"/>
        <end position="153"/>
    </location>
</feature>
<dbReference type="AlphaFoldDB" id="A0A0C1N6Z4"/>
<comment type="caution">
    <text evidence="4">The sequence shown here is derived from an EMBL/GenBank/DDBJ whole genome shotgun (WGS) entry which is preliminary data.</text>
</comment>
<feature type="signal peptide" evidence="2">
    <location>
        <begin position="1"/>
        <end position="30"/>
    </location>
</feature>
<evidence type="ECO:0000313" key="3">
    <source>
        <dbReference type="EMBL" id="KAF3886418.1"/>
    </source>
</evidence>
<evidence type="ECO:0008006" key="6">
    <source>
        <dbReference type="Google" id="ProtNLM"/>
    </source>
</evidence>
<dbReference type="OrthoDB" id="509458at2"/>
<feature type="chain" id="PRO_5036532968" description="Outer membrane protein beta-barrel domain-containing protein" evidence="2">
    <location>
        <begin position="31"/>
        <end position="290"/>
    </location>
</feature>
<reference evidence="3" key="2">
    <citation type="submission" date="2019-11" db="EMBL/GenBank/DDBJ databases">
        <title>Improved Assembly of Tolypothrix boutellei genome.</title>
        <authorList>
            <person name="Sarangi A.N."/>
            <person name="Mukherjee M."/>
            <person name="Ghosh S."/>
            <person name="Singh D."/>
            <person name="Das A."/>
            <person name="Kant S."/>
            <person name="Prusty A."/>
            <person name="Tripathy S."/>
        </authorList>
    </citation>
    <scope>NUCLEOTIDE SEQUENCE</scope>
    <source>
        <strain evidence="3">VB521301</strain>
    </source>
</reference>
<keyword evidence="2" id="KW-0732">Signal</keyword>
<name>A0A0C1N6Z4_9CYAN</name>
<protein>
    <recommendedName>
        <fullName evidence="6">Outer membrane protein beta-barrel domain-containing protein</fullName>
    </recommendedName>
</protein>
<reference evidence="4" key="1">
    <citation type="journal article" date="2015" name="Genome Announc.">
        <title>Draft Genome Sequence of Tolypothrix boutellei Strain VB521301.</title>
        <authorList>
            <person name="Chandrababunaidu M.M."/>
            <person name="Singh D."/>
            <person name="Sen D."/>
            <person name="Bhan S."/>
            <person name="Das S."/>
            <person name="Gupta A."/>
            <person name="Adhikary S.P."/>
            <person name="Tripathy S."/>
        </authorList>
    </citation>
    <scope>NUCLEOTIDE SEQUENCE</scope>
    <source>
        <strain evidence="4">VB521301</strain>
    </source>
</reference>
<sequence length="290" mass="30082">MNTIFFRKNAFCLLSLSAVALLGVSVPAVAQVADTANGEQLTLSSGTEVSPQTTPVEVENFYPNVFTPSVQESSVPENTVASAGELNRVQPVQNHTQPETSNNVVTPVPGTTFTSSAVLVTPQNTETQLKPSTSQVAQSDITTVDPGRRTRGGSSYIGIGGNIGLGGDSALGDGNFMVLSKIGLTRVLSARPSVVIGDDTAILIPVTYDFSFRSIDPFSEPLPIAPYLGAGVAIETSDDADVAFLLTGGIDVPISSQFTATAAVNAAFFDNTDVGLAIGIGYNFGSLFGR</sequence>
<feature type="compositionally biased region" description="Polar residues" evidence="1">
    <location>
        <begin position="126"/>
        <end position="142"/>
    </location>
</feature>
<dbReference type="InterPro" id="IPR011250">
    <property type="entry name" value="OMP/PagP_B-barrel"/>
</dbReference>
<dbReference type="STRING" id="1479485.DA73_0217990"/>
<gene>
    <name evidence="4" type="ORF">DA73_0217990</name>
    <name evidence="3" type="ORF">DA73_0400013735</name>
</gene>
<dbReference type="EMBL" id="JHEG02000048">
    <property type="protein sequence ID" value="KIE10447.1"/>
    <property type="molecule type" value="Genomic_DNA"/>
</dbReference>
<evidence type="ECO:0000256" key="2">
    <source>
        <dbReference type="SAM" id="SignalP"/>
    </source>
</evidence>
<proteinExistence type="predicted"/>
<accession>A0A0C1N6Z4</accession>
<evidence type="ECO:0000313" key="5">
    <source>
        <dbReference type="Proteomes" id="UP000029738"/>
    </source>
</evidence>
<dbReference type="SUPFAM" id="SSF56925">
    <property type="entry name" value="OMPA-like"/>
    <property type="match status" value="1"/>
</dbReference>